<dbReference type="RefSeq" id="WP_385882578.1">
    <property type="nucleotide sequence ID" value="NZ_JBHTEN010000003.1"/>
</dbReference>
<protein>
    <submittedName>
        <fullName evidence="1">Uncharacterized protein</fullName>
    </submittedName>
</protein>
<dbReference type="Proteomes" id="UP001501072">
    <property type="component" value="Unassembled WGS sequence"/>
</dbReference>
<name>A0ABN1SXT9_9ACTN</name>
<dbReference type="EMBL" id="BAAAHU010000016">
    <property type="protein sequence ID" value="GAA1008111.1"/>
    <property type="molecule type" value="Genomic_DNA"/>
</dbReference>
<accession>A0ABN1SXT9</accession>
<comment type="caution">
    <text evidence="1">The sequence shown here is derived from an EMBL/GenBank/DDBJ whole genome shotgun (WGS) entry which is preliminary data.</text>
</comment>
<sequence length="51" mass="5891">MDPLTWLLIPLATIFMASIWGVVAGRPRRAHDVTDVERYDRFRSTLARMTS</sequence>
<organism evidence="1 2">
    <name type="scientific">Streptomyces thermogriseus</name>
    <dbReference type="NCBI Taxonomy" id="75292"/>
    <lineage>
        <taxon>Bacteria</taxon>
        <taxon>Bacillati</taxon>
        <taxon>Actinomycetota</taxon>
        <taxon>Actinomycetes</taxon>
        <taxon>Kitasatosporales</taxon>
        <taxon>Streptomycetaceae</taxon>
        <taxon>Streptomyces</taxon>
    </lineage>
</organism>
<reference evidence="1 2" key="1">
    <citation type="journal article" date="2019" name="Int. J. Syst. Evol. Microbiol.">
        <title>The Global Catalogue of Microorganisms (GCM) 10K type strain sequencing project: providing services to taxonomists for standard genome sequencing and annotation.</title>
        <authorList>
            <consortium name="The Broad Institute Genomics Platform"/>
            <consortium name="The Broad Institute Genome Sequencing Center for Infectious Disease"/>
            <person name="Wu L."/>
            <person name="Ma J."/>
        </authorList>
    </citation>
    <scope>NUCLEOTIDE SEQUENCE [LARGE SCALE GENOMIC DNA]</scope>
    <source>
        <strain evidence="1 2">JCM 11269</strain>
    </source>
</reference>
<proteinExistence type="predicted"/>
<keyword evidence="2" id="KW-1185">Reference proteome</keyword>
<evidence type="ECO:0000313" key="2">
    <source>
        <dbReference type="Proteomes" id="UP001501072"/>
    </source>
</evidence>
<gene>
    <name evidence="1" type="ORF">GCM10009564_19710</name>
</gene>
<evidence type="ECO:0000313" key="1">
    <source>
        <dbReference type="EMBL" id="GAA1008111.1"/>
    </source>
</evidence>